<dbReference type="STRING" id="57577.A0A2K3JPE9"/>
<reference evidence="2 3" key="1">
    <citation type="journal article" date="2014" name="Am. J. Bot.">
        <title>Genome assembly and annotation for red clover (Trifolium pratense; Fabaceae).</title>
        <authorList>
            <person name="Istvanek J."/>
            <person name="Jaros M."/>
            <person name="Krenek A."/>
            <person name="Repkova J."/>
        </authorList>
    </citation>
    <scope>NUCLEOTIDE SEQUENCE [LARGE SCALE GENOMIC DNA]</scope>
    <source>
        <strain evidence="3">cv. Tatra</strain>
        <tissue evidence="2">Young leaves</tissue>
    </source>
</reference>
<evidence type="ECO:0000313" key="2">
    <source>
        <dbReference type="EMBL" id="PNX55919.1"/>
    </source>
</evidence>
<feature type="transmembrane region" description="Helical" evidence="1">
    <location>
        <begin position="71"/>
        <end position="90"/>
    </location>
</feature>
<dbReference type="Proteomes" id="UP000236291">
    <property type="component" value="Unassembled WGS sequence"/>
</dbReference>
<dbReference type="AlphaFoldDB" id="A0A2K3JPE9"/>
<organism evidence="2 3">
    <name type="scientific">Trifolium pratense</name>
    <name type="common">Red clover</name>
    <dbReference type="NCBI Taxonomy" id="57577"/>
    <lineage>
        <taxon>Eukaryota</taxon>
        <taxon>Viridiplantae</taxon>
        <taxon>Streptophyta</taxon>
        <taxon>Embryophyta</taxon>
        <taxon>Tracheophyta</taxon>
        <taxon>Spermatophyta</taxon>
        <taxon>Magnoliopsida</taxon>
        <taxon>eudicotyledons</taxon>
        <taxon>Gunneridae</taxon>
        <taxon>Pentapetalae</taxon>
        <taxon>rosids</taxon>
        <taxon>fabids</taxon>
        <taxon>Fabales</taxon>
        <taxon>Fabaceae</taxon>
        <taxon>Papilionoideae</taxon>
        <taxon>50 kb inversion clade</taxon>
        <taxon>NPAAA clade</taxon>
        <taxon>Hologalegina</taxon>
        <taxon>IRL clade</taxon>
        <taxon>Trifolieae</taxon>
        <taxon>Trifolium</taxon>
    </lineage>
</organism>
<evidence type="ECO:0000313" key="3">
    <source>
        <dbReference type="Proteomes" id="UP000236291"/>
    </source>
</evidence>
<dbReference type="EMBL" id="ASHM01073321">
    <property type="protein sequence ID" value="PNX55919.1"/>
    <property type="molecule type" value="Genomic_DNA"/>
</dbReference>
<protein>
    <submittedName>
        <fullName evidence="2">3-ketoacyl-CoA synthase 10-like protein</fullName>
    </submittedName>
</protein>
<gene>
    <name evidence="2" type="ORF">L195_g049552</name>
</gene>
<evidence type="ECO:0000256" key="1">
    <source>
        <dbReference type="SAM" id="Phobius"/>
    </source>
</evidence>
<proteinExistence type="predicted"/>
<keyword evidence="1" id="KW-1133">Transmembrane helix</keyword>
<dbReference type="ExpressionAtlas" id="A0A2K3JPE9">
    <property type="expression patterns" value="baseline"/>
</dbReference>
<sequence length="117" mass="13380">MASNERDMFSAEIVNRGIESSGPNAGSLTFSVRVRRRLPDFLQSVNLNAEVGSLSREDLWKKIWDEASYDLASVLSSVAVFVFTFTLYFMSRPRPIYLIDFACYQPDDELKINPIIY</sequence>
<reference evidence="2 3" key="2">
    <citation type="journal article" date="2017" name="Front. Plant Sci.">
        <title>Gene Classification and Mining of Molecular Markers Useful in Red Clover (Trifolium pratense) Breeding.</title>
        <authorList>
            <person name="Istvanek J."/>
            <person name="Dluhosova J."/>
            <person name="Dluhos P."/>
            <person name="Patkova L."/>
            <person name="Nedelnik J."/>
            <person name="Repkova J."/>
        </authorList>
    </citation>
    <scope>NUCLEOTIDE SEQUENCE [LARGE SCALE GENOMIC DNA]</scope>
    <source>
        <strain evidence="3">cv. Tatra</strain>
        <tissue evidence="2">Young leaves</tissue>
    </source>
</reference>
<keyword evidence="1" id="KW-0472">Membrane</keyword>
<keyword evidence="1" id="KW-0812">Transmembrane</keyword>
<name>A0A2K3JPE9_TRIPR</name>
<comment type="caution">
    <text evidence="2">The sequence shown here is derived from an EMBL/GenBank/DDBJ whole genome shotgun (WGS) entry which is preliminary data.</text>
</comment>
<accession>A0A2K3JPE9</accession>